<dbReference type="EMBL" id="CAJGYM010000102">
    <property type="protein sequence ID" value="CAD6197719.1"/>
    <property type="molecule type" value="Genomic_DNA"/>
</dbReference>
<evidence type="ECO:0000313" key="2">
    <source>
        <dbReference type="EMBL" id="CAD6197719.1"/>
    </source>
</evidence>
<name>A0A8S1HPD2_9PELO</name>
<protein>
    <submittedName>
        <fullName evidence="2">Uncharacterized protein</fullName>
    </submittedName>
</protein>
<dbReference type="AlphaFoldDB" id="A0A8S1HPD2"/>
<evidence type="ECO:0000313" key="3">
    <source>
        <dbReference type="Proteomes" id="UP000835052"/>
    </source>
</evidence>
<keyword evidence="3" id="KW-1185">Reference proteome</keyword>
<gene>
    <name evidence="2" type="ORF">CAUJ_LOCUS13628</name>
</gene>
<feature type="signal peptide" evidence="1">
    <location>
        <begin position="1"/>
        <end position="20"/>
    </location>
</feature>
<feature type="chain" id="PRO_5035776798" evidence="1">
    <location>
        <begin position="21"/>
        <end position="77"/>
    </location>
</feature>
<accession>A0A8S1HPD2</accession>
<comment type="caution">
    <text evidence="2">The sequence shown here is derived from an EMBL/GenBank/DDBJ whole genome shotgun (WGS) entry which is preliminary data.</text>
</comment>
<reference evidence="2" key="1">
    <citation type="submission" date="2020-10" db="EMBL/GenBank/DDBJ databases">
        <authorList>
            <person name="Kikuchi T."/>
        </authorList>
    </citation>
    <scope>NUCLEOTIDE SEQUENCE</scope>
    <source>
        <strain evidence="2">NKZ352</strain>
    </source>
</reference>
<keyword evidence="1" id="KW-0732">Signal</keyword>
<proteinExistence type="predicted"/>
<dbReference type="Proteomes" id="UP000835052">
    <property type="component" value="Unassembled WGS sequence"/>
</dbReference>
<sequence>MRNFVLVLIVSSLLAVFSNAYIITPGFYDQRTSKKSSNYRSLASSSRNCYFSPVNCIIAQDLSSFRQMGRSGAFSTR</sequence>
<organism evidence="2 3">
    <name type="scientific">Caenorhabditis auriculariae</name>
    <dbReference type="NCBI Taxonomy" id="2777116"/>
    <lineage>
        <taxon>Eukaryota</taxon>
        <taxon>Metazoa</taxon>
        <taxon>Ecdysozoa</taxon>
        <taxon>Nematoda</taxon>
        <taxon>Chromadorea</taxon>
        <taxon>Rhabditida</taxon>
        <taxon>Rhabditina</taxon>
        <taxon>Rhabditomorpha</taxon>
        <taxon>Rhabditoidea</taxon>
        <taxon>Rhabditidae</taxon>
        <taxon>Peloderinae</taxon>
        <taxon>Caenorhabditis</taxon>
    </lineage>
</organism>
<evidence type="ECO:0000256" key="1">
    <source>
        <dbReference type="SAM" id="SignalP"/>
    </source>
</evidence>